<feature type="transmembrane region" description="Helical" evidence="6">
    <location>
        <begin position="208"/>
        <end position="232"/>
    </location>
</feature>
<dbReference type="AlphaFoldDB" id="D6Y0G7"/>
<dbReference type="CDD" id="cd17339">
    <property type="entry name" value="MFS_NIMT_CynX_like"/>
    <property type="match status" value="1"/>
</dbReference>
<feature type="transmembrane region" description="Helical" evidence="6">
    <location>
        <begin position="46"/>
        <end position="65"/>
    </location>
</feature>
<dbReference type="OrthoDB" id="9797740at2"/>
<evidence type="ECO:0000259" key="7">
    <source>
        <dbReference type="PROSITE" id="PS50850"/>
    </source>
</evidence>
<keyword evidence="4 6" id="KW-1133">Transmembrane helix</keyword>
<dbReference type="Proteomes" id="UP000000271">
    <property type="component" value="Chromosome"/>
</dbReference>
<dbReference type="GO" id="GO:0022857">
    <property type="term" value="F:transmembrane transporter activity"/>
    <property type="evidence" value="ECO:0007669"/>
    <property type="project" value="InterPro"/>
</dbReference>
<feature type="transmembrane region" description="Helical" evidence="6">
    <location>
        <begin position="134"/>
        <end position="155"/>
    </location>
</feature>
<keyword evidence="2" id="KW-0813">Transport</keyword>
<dbReference type="eggNOG" id="COG2807">
    <property type="taxonomic scope" value="Bacteria"/>
</dbReference>
<keyword evidence="5 6" id="KW-0472">Membrane</keyword>
<evidence type="ECO:0000256" key="1">
    <source>
        <dbReference type="ARBA" id="ARBA00004651"/>
    </source>
</evidence>
<evidence type="ECO:0000256" key="6">
    <source>
        <dbReference type="SAM" id="Phobius"/>
    </source>
</evidence>
<dbReference type="InterPro" id="IPR052524">
    <property type="entry name" value="MFS_Cyanate_Porter"/>
</dbReference>
<dbReference type="KEGG" id="bse:Bsel_1039"/>
<feature type="transmembrane region" description="Helical" evidence="6">
    <location>
        <begin position="280"/>
        <end position="297"/>
    </location>
</feature>
<feature type="transmembrane region" description="Helical" evidence="6">
    <location>
        <begin position="7"/>
        <end position="26"/>
    </location>
</feature>
<reference evidence="8" key="1">
    <citation type="submission" date="2009-10" db="EMBL/GenBank/DDBJ databases">
        <title>Complete sequence of Bacillus selenitireducens MLS10.</title>
        <authorList>
            <consortium name="US DOE Joint Genome Institute"/>
            <person name="Lucas S."/>
            <person name="Copeland A."/>
            <person name="Lapidus A."/>
            <person name="Glavina del Rio T."/>
            <person name="Dalin E."/>
            <person name="Tice H."/>
            <person name="Bruce D."/>
            <person name="Goodwin L."/>
            <person name="Pitluck S."/>
            <person name="Sims D."/>
            <person name="Brettin T."/>
            <person name="Detter J.C."/>
            <person name="Han C."/>
            <person name="Larimer F."/>
            <person name="Land M."/>
            <person name="Hauser L."/>
            <person name="Kyrpides N."/>
            <person name="Ovchinnikova G."/>
            <person name="Stolz J."/>
        </authorList>
    </citation>
    <scope>NUCLEOTIDE SEQUENCE [LARGE SCALE GENOMIC DNA]</scope>
    <source>
        <strain evidence="8">MLS10</strain>
    </source>
</reference>
<gene>
    <name evidence="8" type="ordered locus">Bsel_1039</name>
</gene>
<feature type="transmembrane region" description="Helical" evidence="6">
    <location>
        <begin position="303"/>
        <end position="327"/>
    </location>
</feature>
<dbReference type="InterPro" id="IPR011701">
    <property type="entry name" value="MFS"/>
</dbReference>
<evidence type="ECO:0000256" key="4">
    <source>
        <dbReference type="ARBA" id="ARBA00022989"/>
    </source>
</evidence>
<feature type="transmembrane region" description="Helical" evidence="6">
    <location>
        <begin position="167"/>
        <end position="188"/>
    </location>
</feature>
<keyword evidence="3 6" id="KW-0812">Transmembrane</keyword>
<dbReference type="Gene3D" id="1.20.1250.20">
    <property type="entry name" value="MFS general substrate transporter like domains"/>
    <property type="match status" value="2"/>
</dbReference>
<dbReference type="PANTHER" id="PTHR23523:SF2">
    <property type="entry name" value="2-NITROIMIDAZOLE TRANSPORTER"/>
    <property type="match status" value="1"/>
</dbReference>
<accession>D6Y0G7</accession>
<dbReference type="PROSITE" id="PS50850">
    <property type="entry name" value="MFS"/>
    <property type="match status" value="1"/>
</dbReference>
<dbReference type="InterPro" id="IPR036259">
    <property type="entry name" value="MFS_trans_sf"/>
</dbReference>
<protein>
    <submittedName>
        <fullName evidence="8">Major facilitator superfamily MFS_1</fullName>
    </submittedName>
</protein>
<evidence type="ECO:0000313" key="8">
    <source>
        <dbReference type="EMBL" id="ADH98558.1"/>
    </source>
</evidence>
<feature type="transmembrane region" description="Helical" evidence="6">
    <location>
        <begin position="368"/>
        <end position="389"/>
    </location>
</feature>
<dbReference type="Pfam" id="PF07690">
    <property type="entry name" value="MFS_1"/>
    <property type="match status" value="1"/>
</dbReference>
<dbReference type="HOGENOM" id="CLU_038046_1_0_9"/>
<comment type="subcellular location">
    <subcellularLocation>
        <location evidence="1">Cell membrane</location>
        <topology evidence="1">Multi-pass membrane protein</topology>
    </subcellularLocation>
</comment>
<organism evidence="8 9">
    <name type="scientific">Bacillus selenitireducens (strain ATCC 700615 / DSM 15326 / MLS10)</name>
    <dbReference type="NCBI Taxonomy" id="439292"/>
    <lineage>
        <taxon>Bacteria</taxon>
        <taxon>Bacillati</taxon>
        <taxon>Bacillota</taxon>
        <taxon>Bacilli</taxon>
        <taxon>Bacillales</taxon>
        <taxon>Bacillaceae</taxon>
        <taxon>Salisediminibacterium</taxon>
    </lineage>
</organism>
<dbReference type="InterPro" id="IPR020846">
    <property type="entry name" value="MFS_dom"/>
</dbReference>
<keyword evidence="9" id="KW-1185">Reference proteome</keyword>
<feature type="domain" description="Major facilitator superfamily (MFS) profile" evidence="7">
    <location>
        <begin position="11"/>
        <end position="394"/>
    </location>
</feature>
<feature type="transmembrane region" description="Helical" evidence="6">
    <location>
        <begin position="77"/>
        <end position="95"/>
    </location>
</feature>
<dbReference type="RefSeq" id="WP_013171983.1">
    <property type="nucleotide sequence ID" value="NC_014219.1"/>
</dbReference>
<evidence type="ECO:0000256" key="2">
    <source>
        <dbReference type="ARBA" id="ARBA00022448"/>
    </source>
</evidence>
<sequence>MTETQRRTAGVSALFMIGIILLSFNLRPAITSVGPIVGIIREDLGLSHWSAGLLTSLPLIAFALMSPIAPRIANRTSNEGGLLFGIIVLFAGIVVRSTSFVALLFVGMFLIGMGIAMINVLLPALIKQKYPGRIGVMTGIYTTTMSVFAALGSGLSVPLTVEAGLGWQLSLLSWGGLALIGMVVWALVMKKGPDHDRNELFEPNAMKLLGSPLAWQVTVFMGLQSFLFYVTITWLVEILVYNGFTAVTAGLFLAFMQFISLPATFYTPVLAAKLPNQKPIMVALSVSGFLGYGLLYTEPGFLGTALAVTLIGLMLGACISLALAFLGMRTSNARQAAELSGMAQAFGYSLAAFGPILIGLIYDVTQSWQPVLVTLLVLNVVMMLFGLGASRDQKVLAE</sequence>
<dbReference type="PANTHER" id="PTHR23523">
    <property type="match status" value="1"/>
</dbReference>
<proteinExistence type="predicted"/>
<evidence type="ECO:0000256" key="3">
    <source>
        <dbReference type="ARBA" id="ARBA00022692"/>
    </source>
</evidence>
<feature type="transmembrane region" description="Helical" evidence="6">
    <location>
        <begin position="339"/>
        <end position="362"/>
    </location>
</feature>
<dbReference type="STRING" id="439292.Bsel_1039"/>
<dbReference type="GO" id="GO:0005886">
    <property type="term" value="C:plasma membrane"/>
    <property type="evidence" value="ECO:0007669"/>
    <property type="project" value="UniProtKB-SubCell"/>
</dbReference>
<evidence type="ECO:0000256" key="5">
    <source>
        <dbReference type="ARBA" id="ARBA00023136"/>
    </source>
</evidence>
<dbReference type="EMBL" id="CP001791">
    <property type="protein sequence ID" value="ADH98558.1"/>
    <property type="molecule type" value="Genomic_DNA"/>
</dbReference>
<feature type="transmembrane region" description="Helical" evidence="6">
    <location>
        <begin position="101"/>
        <end position="122"/>
    </location>
</feature>
<name>D6Y0G7_BACIE</name>
<dbReference type="SUPFAM" id="SSF103473">
    <property type="entry name" value="MFS general substrate transporter"/>
    <property type="match status" value="1"/>
</dbReference>
<evidence type="ECO:0000313" key="9">
    <source>
        <dbReference type="Proteomes" id="UP000000271"/>
    </source>
</evidence>